<name>A0A087TR45_STEMI</name>
<evidence type="ECO:0000313" key="2">
    <source>
        <dbReference type="Proteomes" id="UP000054359"/>
    </source>
</evidence>
<dbReference type="OrthoDB" id="6435633at2759"/>
<dbReference type="AlphaFoldDB" id="A0A087TR45"/>
<feature type="non-terminal residue" evidence="1">
    <location>
        <position position="195"/>
    </location>
</feature>
<evidence type="ECO:0008006" key="3">
    <source>
        <dbReference type="Google" id="ProtNLM"/>
    </source>
</evidence>
<gene>
    <name evidence="1" type="ORF">X975_10689</name>
</gene>
<accession>A0A087TR45</accession>
<dbReference type="PANTHER" id="PTHR46060">
    <property type="entry name" value="MARINER MOS1 TRANSPOSASE-LIKE PROTEIN"/>
    <property type="match status" value="1"/>
</dbReference>
<dbReference type="PANTHER" id="PTHR46060:SF1">
    <property type="entry name" value="MARINER MOS1 TRANSPOSASE-LIKE PROTEIN"/>
    <property type="match status" value="1"/>
</dbReference>
<organism evidence="1 2">
    <name type="scientific">Stegodyphus mimosarum</name>
    <name type="common">African social velvet spider</name>
    <dbReference type="NCBI Taxonomy" id="407821"/>
    <lineage>
        <taxon>Eukaryota</taxon>
        <taxon>Metazoa</taxon>
        <taxon>Ecdysozoa</taxon>
        <taxon>Arthropoda</taxon>
        <taxon>Chelicerata</taxon>
        <taxon>Arachnida</taxon>
        <taxon>Araneae</taxon>
        <taxon>Araneomorphae</taxon>
        <taxon>Entelegynae</taxon>
        <taxon>Eresoidea</taxon>
        <taxon>Eresidae</taxon>
        <taxon>Stegodyphus</taxon>
    </lineage>
</organism>
<proteinExistence type="predicted"/>
<reference evidence="1 2" key="1">
    <citation type="submission" date="2013-11" db="EMBL/GenBank/DDBJ databases">
        <title>Genome sequencing of Stegodyphus mimosarum.</title>
        <authorList>
            <person name="Bechsgaard J."/>
        </authorList>
    </citation>
    <scope>NUCLEOTIDE SEQUENCE [LARGE SCALE GENOMIC DNA]</scope>
</reference>
<dbReference type="InterPro" id="IPR052709">
    <property type="entry name" value="Transposase-MT_Hybrid"/>
</dbReference>
<protein>
    <recommendedName>
        <fullName evidence="3">Mos1 transposase HTH domain-containing protein</fullName>
    </recommendedName>
</protein>
<dbReference type="STRING" id="407821.A0A087TR45"/>
<dbReference type="EMBL" id="KK116368">
    <property type="protein sequence ID" value="KFM67584.1"/>
    <property type="molecule type" value="Genomic_DNA"/>
</dbReference>
<evidence type="ECO:0000313" key="1">
    <source>
        <dbReference type="EMBL" id="KFM67584.1"/>
    </source>
</evidence>
<sequence>MVSVEQRINIKFCVPLEKSATETFEMLKHVYRSETLSRMQAFECRRRFREGRESAEDDECCRHPVISRTNENIKKVSAAVCANRQQTIYQIAESVGISEATCQRIQTKDLNMHKVCQHIVPRMLNVDQKVSQLEMAGESRLLTKILLYSAELLLETRNAVFYTIRRPREHRHCGNHHNLHRSRNSSKIALKERLC</sequence>
<dbReference type="OMA" id="CRATSHE"/>
<dbReference type="Gene3D" id="1.10.10.1450">
    <property type="match status" value="1"/>
</dbReference>
<dbReference type="Proteomes" id="UP000054359">
    <property type="component" value="Unassembled WGS sequence"/>
</dbReference>
<keyword evidence="2" id="KW-1185">Reference proteome</keyword>